<comment type="caution">
    <text evidence="2">The sequence shown here is derived from an EMBL/GenBank/DDBJ whole genome shotgun (WGS) entry which is preliminary data.</text>
</comment>
<sequence length="204" mass="22224">MHYSFILPLAAAAMQLFGMTTARAISGASTLEARSEANALVVRSEGANILDHIVPFPFEDNEENERELERVFGAIVNIPDSVLEAGQDRVKAWVAEALDKNKDNDNDNDNDKRSVDLVERQSLASILACAYELGKWLVENVGAGKFRRVKELISLLGGARRVARLLLSAKGWREVRAIGGPYLAELVEILTGAGGVVDACFGWV</sequence>
<keyword evidence="1" id="KW-0732">Signal</keyword>
<evidence type="ECO:0000256" key="1">
    <source>
        <dbReference type="SAM" id="SignalP"/>
    </source>
</evidence>
<keyword evidence="3" id="KW-1185">Reference proteome</keyword>
<protein>
    <submittedName>
        <fullName evidence="2">Uncharacterized protein</fullName>
    </submittedName>
</protein>
<dbReference type="Proteomes" id="UP001172684">
    <property type="component" value="Unassembled WGS sequence"/>
</dbReference>
<gene>
    <name evidence="2" type="ORF">H2201_006207</name>
</gene>
<name>A0ABQ9NSQ3_9PEZI</name>
<feature type="chain" id="PRO_5046458365" evidence="1">
    <location>
        <begin position="23"/>
        <end position="204"/>
    </location>
</feature>
<reference evidence="2" key="1">
    <citation type="submission" date="2022-10" db="EMBL/GenBank/DDBJ databases">
        <title>Culturing micro-colonial fungi from biological soil crusts in the Mojave desert and describing Neophaeococcomyces mojavensis, and introducing the new genera and species Taxawa tesnikishii.</title>
        <authorList>
            <person name="Kurbessoian T."/>
            <person name="Stajich J.E."/>
        </authorList>
    </citation>
    <scope>NUCLEOTIDE SEQUENCE</scope>
    <source>
        <strain evidence="2">TK_1</strain>
    </source>
</reference>
<evidence type="ECO:0000313" key="2">
    <source>
        <dbReference type="EMBL" id="KAJ9662099.1"/>
    </source>
</evidence>
<organism evidence="2 3">
    <name type="scientific">Coniosporium apollinis</name>
    <dbReference type="NCBI Taxonomy" id="61459"/>
    <lineage>
        <taxon>Eukaryota</taxon>
        <taxon>Fungi</taxon>
        <taxon>Dikarya</taxon>
        <taxon>Ascomycota</taxon>
        <taxon>Pezizomycotina</taxon>
        <taxon>Dothideomycetes</taxon>
        <taxon>Dothideomycetes incertae sedis</taxon>
        <taxon>Coniosporium</taxon>
    </lineage>
</organism>
<feature type="signal peptide" evidence="1">
    <location>
        <begin position="1"/>
        <end position="22"/>
    </location>
</feature>
<proteinExistence type="predicted"/>
<evidence type="ECO:0000313" key="3">
    <source>
        <dbReference type="Proteomes" id="UP001172684"/>
    </source>
</evidence>
<accession>A0ABQ9NSQ3</accession>
<dbReference type="EMBL" id="JAPDRL010000052">
    <property type="protein sequence ID" value="KAJ9662099.1"/>
    <property type="molecule type" value="Genomic_DNA"/>
</dbReference>